<dbReference type="Gene3D" id="3.10.350.10">
    <property type="entry name" value="LysM domain"/>
    <property type="match status" value="2"/>
</dbReference>
<feature type="domain" description="LysM" evidence="9">
    <location>
        <begin position="33"/>
        <end position="78"/>
    </location>
</feature>
<feature type="chain" id="PRO_5039234270" evidence="8">
    <location>
        <begin position="27"/>
        <end position="337"/>
    </location>
</feature>
<sequence length="337" mass="34729">MRRPSAWMCTALTITFAALGQATVWASSEPQPTTYTVHQGDTLYRIATANHVPLSAVVLANPQLSNPNQIAPGETLTLPTPYIVQPGDTVYLIATSHHLTVSAILQANPGIQPLDLLVGETIYLPIPASNSAPTPPPATANPTSSTGPSASGSGPSSTTGTGQSATSAGASSTSSAGQPATSAGASSTSSAGQSATPVSQAQLRQAILTYAKSFLGTPYTWGGDTPQTGFDCSGFVEYVFAHFGIQLPRESHDQATVGTPVSMANLQPGDLLFFSDTDSNAALYANHVTHVGIYMGNGAMIESSSAHNGEGVVIVQNVFQNPYYVAHYYGARDVIGG</sequence>
<dbReference type="PROSITE" id="PS51935">
    <property type="entry name" value="NLPC_P60"/>
    <property type="match status" value="1"/>
</dbReference>
<name>A0A1N7L2D4_9BACL</name>
<feature type="domain" description="LysM" evidence="9">
    <location>
        <begin position="80"/>
        <end position="124"/>
    </location>
</feature>
<evidence type="ECO:0000256" key="5">
    <source>
        <dbReference type="ARBA" id="ARBA00022801"/>
    </source>
</evidence>
<dbReference type="Proteomes" id="UP000186156">
    <property type="component" value="Unassembled WGS sequence"/>
</dbReference>
<dbReference type="PROSITE" id="PS51782">
    <property type="entry name" value="LYSM"/>
    <property type="match status" value="2"/>
</dbReference>
<dbReference type="InterPro" id="IPR000064">
    <property type="entry name" value="NLP_P60_dom"/>
</dbReference>
<dbReference type="Pfam" id="PF00877">
    <property type="entry name" value="NLPC_P60"/>
    <property type="match status" value="1"/>
</dbReference>
<keyword evidence="2" id="KW-0645">Protease</keyword>
<evidence type="ECO:0000313" key="12">
    <source>
        <dbReference type="Proteomes" id="UP000186156"/>
    </source>
</evidence>
<dbReference type="Gene3D" id="3.90.1720.10">
    <property type="entry name" value="endopeptidase domain like (from Nostoc punctiforme)"/>
    <property type="match status" value="1"/>
</dbReference>
<organism evidence="11 12">
    <name type="scientific">Alicyclobacillus vulcanalis</name>
    <dbReference type="NCBI Taxonomy" id="252246"/>
    <lineage>
        <taxon>Bacteria</taxon>
        <taxon>Bacillati</taxon>
        <taxon>Bacillota</taxon>
        <taxon>Bacilli</taxon>
        <taxon>Bacillales</taxon>
        <taxon>Alicyclobacillaceae</taxon>
        <taxon>Alicyclobacillus</taxon>
    </lineage>
</organism>
<dbReference type="AlphaFoldDB" id="A0A1N7L2D4"/>
<proteinExistence type="inferred from homology"/>
<dbReference type="InterPro" id="IPR038765">
    <property type="entry name" value="Papain-like_cys_pep_sf"/>
</dbReference>
<feature type="domain" description="NlpC/P60" evidence="10">
    <location>
        <begin position="201"/>
        <end position="335"/>
    </location>
</feature>
<evidence type="ECO:0000256" key="4">
    <source>
        <dbReference type="ARBA" id="ARBA00022737"/>
    </source>
</evidence>
<reference evidence="12" key="1">
    <citation type="submission" date="2017-01" db="EMBL/GenBank/DDBJ databases">
        <authorList>
            <person name="Varghese N."/>
            <person name="Submissions S."/>
        </authorList>
    </citation>
    <scope>NUCLEOTIDE SEQUENCE [LARGE SCALE GENOMIC DNA]</scope>
    <source>
        <strain evidence="12">DSM 16176</strain>
    </source>
</reference>
<keyword evidence="6" id="KW-0788">Thiol protease</keyword>
<evidence type="ECO:0000256" key="7">
    <source>
        <dbReference type="SAM" id="MobiDB-lite"/>
    </source>
</evidence>
<dbReference type="InterPro" id="IPR036779">
    <property type="entry name" value="LysM_dom_sf"/>
</dbReference>
<dbReference type="SMART" id="SM00257">
    <property type="entry name" value="LysM"/>
    <property type="match status" value="2"/>
</dbReference>
<evidence type="ECO:0000256" key="8">
    <source>
        <dbReference type="SAM" id="SignalP"/>
    </source>
</evidence>
<protein>
    <submittedName>
        <fullName evidence="11">Peptidoglycan endopeptidase LytE</fullName>
    </submittedName>
</protein>
<keyword evidence="5" id="KW-0378">Hydrolase</keyword>
<dbReference type="GO" id="GO:0008234">
    <property type="term" value="F:cysteine-type peptidase activity"/>
    <property type="evidence" value="ECO:0007669"/>
    <property type="project" value="UniProtKB-KW"/>
</dbReference>
<evidence type="ECO:0000259" key="10">
    <source>
        <dbReference type="PROSITE" id="PS51935"/>
    </source>
</evidence>
<dbReference type="PANTHER" id="PTHR47053">
    <property type="entry name" value="MUREIN DD-ENDOPEPTIDASE MEPH-RELATED"/>
    <property type="match status" value="1"/>
</dbReference>
<feature type="compositionally biased region" description="Low complexity" evidence="7">
    <location>
        <begin position="140"/>
        <end position="197"/>
    </location>
</feature>
<dbReference type="GO" id="GO:0006508">
    <property type="term" value="P:proteolysis"/>
    <property type="evidence" value="ECO:0007669"/>
    <property type="project" value="UniProtKB-KW"/>
</dbReference>
<evidence type="ECO:0000313" key="11">
    <source>
        <dbReference type="EMBL" id="SIS68019.1"/>
    </source>
</evidence>
<dbReference type="InterPro" id="IPR051202">
    <property type="entry name" value="Peptidase_C40"/>
</dbReference>
<keyword evidence="12" id="KW-1185">Reference proteome</keyword>
<comment type="similarity">
    <text evidence="1">Belongs to the peptidase C40 family.</text>
</comment>
<dbReference type="RefSeq" id="WP_234969541.1">
    <property type="nucleotide sequence ID" value="NZ_FTOO01000002.1"/>
</dbReference>
<evidence type="ECO:0000256" key="6">
    <source>
        <dbReference type="ARBA" id="ARBA00022807"/>
    </source>
</evidence>
<dbReference type="SUPFAM" id="SSF54106">
    <property type="entry name" value="LysM domain"/>
    <property type="match status" value="2"/>
</dbReference>
<accession>A0A1N7L2D4</accession>
<gene>
    <name evidence="11" type="ORF">SAMN05421799_102367</name>
</gene>
<feature type="region of interest" description="Disordered" evidence="7">
    <location>
        <begin position="129"/>
        <end position="197"/>
    </location>
</feature>
<keyword evidence="4" id="KW-0677">Repeat</keyword>
<dbReference type="CDD" id="cd00118">
    <property type="entry name" value="LysM"/>
    <property type="match status" value="2"/>
</dbReference>
<evidence type="ECO:0000256" key="3">
    <source>
        <dbReference type="ARBA" id="ARBA00022729"/>
    </source>
</evidence>
<evidence type="ECO:0000259" key="9">
    <source>
        <dbReference type="PROSITE" id="PS51782"/>
    </source>
</evidence>
<keyword evidence="3 8" id="KW-0732">Signal</keyword>
<feature type="signal peptide" evidence="8">
    <location>
        <begin position="1"/>
        <end position="26"/>
    </location>
</feature>
<dbReference type="Pfam" id="PF01476">
    <property type="entry name" value="LysM"/>
    <property type="match status" value="2"/>
</dbReference>
<dbReference type="SUPFAM" id="SSF54001">
    <property type="entry name" value="Cysteine proteinases"/>
    <property type="match status" value="1"/>
</dbReference>
<dbReference type="EMBL" id="FTOO01000002">
    <property type="protein sequence ID" value="SIS68019.1"/>
    <property type="molecule type" value="Genomic_DNA"/>
</dbReference>
<dbReference type="STRING" id="252246.SAMN05421799_102367"/>
<dbReference type="InterPro" id="IPR018392">
    <property type="entry name" value="LysM"/>
</dbReference>
<evidence type="ECO:0000256" key="2">
    <source>
        <dbReference type="ARBA" id="ARBA00022670"/>
    </source>
</evidence>
<evidence type="ECO:0000256" key="1">
    <source>
        <dbReference type="ARBA" id="ARBA00007074"/>
    </source>
</evidence>
<dbReference type="PANTHER" id="PTHR47053:SF1">
    <property type="entry name" value="MUREIN DD-ENDOPEPTIDASE MEPH-RELATED"/>
    <property type="match status" value="1"/>
</dbReference>